<dbReference type="EMBL" id="AZHW01001225">
    <property type="protein sequence ID" value="ETW93495.1"/>
    <property type="molecule type" value="Genomic_DNA"/>
</dbReference>
<dbReference type="Proteomes" id="UP000019141">
    <property type="component" value="Unassembled WGS sequence"/>
</dbReference>
<dbReference type="SUPFAM" id="SSF88723">
    <property type="entry name" value="PIN domain-like"/>
    <property type="match status" value="1"/>
</dbReference>
<comment type="caution">
    <text evidence="2">The sequence shown here is derived from an EMBL/GenBank/DDBJ whole genome shotgun (WGS) entry which is preliminary data.</text>
</comment>
<reference evidence="2 3" key="1">
    <citation type="journal article" date="2014" name="Nature">
        <title>An environmental bacterial taxon with a large and distinct metabolic repertoire.</title>
        <authorList>
            <person name="Wilson M.C."/>
            <person name="Mori T."/>
            <person name="Ruckert C."/>
            <person name="Uria A.R."/>
            <person name="Helf M.J."/>
            <person name="Takada K."/>
            <person name="Gernert C."/>
            <person name="Steffens U.A."/>
            <person name="Heycke N."/>
            <person name="Schmitt S."/>
            <person name="Rinke C."/>
            <person name="Helfrich E.J."/>
            <person name="Brachmann A.O."/>
            <person name="Gurgui C."/>
            <person name="Wakimoto T."/>
            <person name="Kracht M."/>
            <person name="Crusemann M."/>
            <person name="Hentschel U."/>
            <person name="Abe I."/>
            <person name="Matsunaga S."/>
            <person name="Kalinowski J."/>
            <person name="Takeyama H."/>
            <person name="Piel J."/>
        </authorList>
    </citation>
    <scope>NUCLEOTIDE SEQUENCE [LARGE SCALE GENOMIC DNA]</scope>
    <source>
        <strain evidence="3">TSY1</strain>
    </source>
</reference>
<evidence type="ECO:0000259" key="1">
    <source>
        <dbReference type="Pfam" id="PF01850"/>
    </source>
</evidence>
<dbReference type="HOGENOM" id="CLU_121449_1_1_7"/>
<organism evidence="2 3">
    <name type="scientific">Entotheonella factor</name>
    <dbReference type="NCBI Taxonomy" id="1429438"/>
    <lineage>
        <taxon>Bacteria</taxon>
        <taxon>Pseudomonadati</taxon>
        <taxon>Nitrospinota/Tectimicrobiota group</taxon>
        <taxon>Candidatus Tectimicrobiota</taxon>
        <taxon>Candidatus Entotheonellia</taxon>
        <taxon>Candidatus Entotheonellales</taxon>
        <taxon>Candidatus Entotheonellaceae</taxon>
        <taxon>Candidatus Entotheonella</taxon>
    </lineage>
</organism>
<proteinExistence type="predicted"/>
<dbReference type="AlphaFoldDB" id="W4L735"/>
<name>W4L735_ENTF1</name>
<keyword evidence="3" id="KW-1185">Reference proteome</keyword>
<dbReference type="Gene3D" id="3.40.50.1010">
    <property type="entry name" value="5'-nuclease"/>
    <property type="match status" value="1"/>
</dbReference>
<evidence type="ECO:0000313" key="3">
    <source>
        <dbReference type="Proteomes" id="UP000019141"/>
    </source>
</evidence>
<evidence type="ECO:0000313" key="2">
    <source>
        <dbReference type="EMBL" id="ETW93495.1"/>
    </source>
</evidence>
<feature type="domain" description="PIN" evidence="1">
    <location>
        <begin position="2"/>
        <end position="123"/>
    </location>
</feature>
<sequence>MTDVNVILRYLLADHPEFSPQAAQFFEQVRNGAATALIPEGVLVECVYVLMKFYAVPRPEVAEKLSQVISYRGVVNPNREILLEALALLTRHAIDIVDAMVFVTAQHHGWTTFSFDQDIHKLERETDDSAG</sequence>
<dbReference type="InterPro" id="IPR029060">
    <property type="entry name" value="PIN-like_dom_sf"/>
</dbReference>
<gene>
    <name evidence="2" type="ORF">ETSY1_38950</name>
</gene>
<dbReference type="Pfam" id="PF01850">
    <property type="entry name" value="PIN"/>
    <property type="match status" value="1"/>
</dbReference>
<dbReference type="InterPro" id="IPR002716">
    <property type="entry name" value="PIN_dom"/>
</dbReference>
<protein>
    <recommendedName>
        <fullName evidence="1">PIN domain-containing protein</fullName>
    </recommendedName>
</protein>
<accession>W4L735</accession>